<evidence type="ECO:0000313" key="1">
    <source>
        <dbReference type="EMBL" id="KAF5845255.1"/>
    </source>
</evidence>
<dbReference type="Proteomes" id="UP000624244">
    <property type="component" value="Unassembled WGS sequence"/>
</dbReference>
<name>A0A8H5ZC00_COCSA</name>
<dbReference type="EMBL" id="WNKQ01000020">
    <property type="protein sequence ID" value="KAF5845255.1"/>
    <property type="molecule type" value="Genomic_DNA"/>
</dbReference>
<comment type="caution">
    <text evidence="1">The sequence shown here is derived from an EMBL/GenBank/DDBJ whole genome shotgun (WGS) entry which is preliminary data.</text>
</comment>
<gene>
    <name evidence="1" type="ORF">GGP41_001317</name>
</gene>
<evidence type="ECO:0000313" key="2">
    <source>
        <dbReference type="Proteomes" id="UP000624244"/>
    </source>
</evidence>
<organism evidence="1 2">
    <name type="scientific">Cochliobolus sativus</name>
    <name type="common">Common root rot and spot blotch fungus</name>
    <name type="synonym">Bipolaris sorokiniana</name>
    <dbReference type="NCBI Taxonomy" id="45130"/>
    <lineage>
        <taxon>Eukaryota</taxon>
        <taxon>Fungi</taxon>
        <taxon>Dikarya</taxon>
        <taxon>Ascomycota</taxon>
        <taxon>Pezizomycotina</taxon>
        <taxon>Dothideomycetes</taxon>
        <taxon>Pleosporomycetidae</taxon>
        <taxon>Pleosporales</taxon>
        <taxon>Pleosporineae</taxon>
        <taxon>Pleosporaceae</taxon>
        <taxon>Bipolaris</taxon>
    </lineage>
</organism>
<proteinExistence type="predicted"/>
<protein>
    <submittedName>
        <fullName evidence="1">Uncharacterized protein</fullName>
    </submittedName>
</protein>
<dbReference type="AlphaFoldDB" id="A0A8H5ZC00"/>
<accession>A0A8H5ZC00</accession>
<reference evidence="1" key="1">
    <citation type="submission" date="2019-11" db="EMBL/GenBank/DDBJ databases">
        <title>Bipolaris sorokiniana Genome sequencing.</title>
        <authorList>
            <person name="Wang H."/>
        </authorList>
    </citation>
    <scope>NUCLEOTIDE SEQUENCE</scope>
</reference>
<sequence>MCQYNFVHFVACDHTVPDKDVPLHRCKSKLRTLWQKACEQSKTEVSSQPGLCEDCIDKLEGEGEEEVVR</sequence>